<keyword evidence="5" id="KW-1133">Transmembrane helix</keyword>
<feature type="domain" description="Sushi" evidence="6">
    <location>
        <begin position="533"/>
        <end position="591"/>
    </location>
</feature>
<feature type="domain" description="Sushi" evidence="6">
    <location>
        <begin position="861"/>
        <end position="922"/>
    </location>
</feature>
<feature type="domain" description="Sushi" evidence="6">
    <location>
        <begin position="665"/>
        <end position="725"/>
    </location>
</feature>
<feature type="disulfide bond" evidence="4">
    <location>
        <begin position="1195"/>
        <end position="1222"/>
    </location>
</feature>
<keyword evidence="5" id="KW-0472">Membrane</keyword>
<dbReference type="EMBL" id="BLXT01003865">
    <property type="protein sequence ID" value="GFO07402.1"/>
    <property type="molecule type" value="Genomic_DNA"/>
</dbReference>
<feature type="domain" description="Sushi" evidence="6">
    <location>
        <begin position="277"/>
        <end position="353"/>
    </location>
</feature>
<keyword evidence="1" id="KW-0732">Signal</keyword>
<dbReference type="InterPro" id="IPR035976">
    <property type="entry name" value="Sushi/SCR/CCP_sf"/>
</dbReference>
<feature type="domain" description="Sushi" evidence="6">
    <location>
        <begin position="1557"/>
        <end position="1624"/>
    </location>
</feature>
<evidence type="ECO:0000256" key="2">
    <source>
        <dbReference type="ARBA" id="ARBA00022737"/>
    </source>
</evidence>
<dbReference type="InterPro" id="IPR051277">
    <property type="entry name" value="SEZ6_CSMD_C4BPB_Regulators"/>
</dbReference>
<dbReference type="Gene3D" id="2.20.28.230">
    <property type="match status" value="2"/>
</dbReference>
<evidence type="ECO:0000256" key="1">
    <source>
        <dbReference type="ARBA" id="ARBA00022729"/>
    </source>
</evidence>
<evidence type="ECO:0000259" key="6">
    <source>
        <dbReference type="PROSITE" id="PS50923"/>
    </source>
</evidence>
<dbReference type="Proteomes" id="UP000735302">
    <property type="component" value="Unassembled WGS sequence"/>
</dbReference>
<feature type="domain" description="Sushi" evidence="6">
    <location>
        <begin position="1046"/>
        <end position="1104"/>
    </location>
</feature>
<feature type="transmembrane region" description="Helical" evidence="5">
    <location>
        <begin position="12"/>
        <end position="30"/>
    </location>
</feature>
<dbReference type="Gene3D" id="2.10.70.10">
    <property type="entry name" value="Complement Module, domain 1"/>
    <property type="match status" value="17"/>
</dbReference>
<proteinExistence type="predicted"/>
<keyword evidence="2" id="KW-0677">Repeat</keyword>
<evidence type="ECO:0000256" key="3">
    <source>
        <dbReference type="ARBA" id="ARBA00023157"/>
    </source>
</evidence>
<dbReference type="CDD" id="cd00033">
    <property type="entry name" value="CCP"/>
    <property type="match status" value="11"/>
</dbReference>
<feature type="domain" description="Sushi" evidence="6">
    <location>
        <begin position="923"/>
        <end position="982"/>
    </location>
</feature>
<comment type="caution">
    <text evidence="4">Lacks conserved residue(s) required for the propagation of feature annotation.</text>
</comment>
<feature type="domain" description="Sushi" evidence="6">
    <location>
        <begin position="1166"/>
        <end position="1224"/>
    </location>
</feature>
<dbReference type="PANTHER" id="PTHR45656">
    <property type="entry name" value="PROTEIN CBR-CLEC-78"/>
    <property type="match status" value="1"/>
</dbReference>
<dbReference type="PANTHER" id="PTHR45656:SF4">
    <property type="entry name" value="PROTEIN CBR-CLEC-78"/>
    <property type="match status" value="1"/>
</dbReference>
<keyword evidence="3 4" id="KW-1015">Disulfide bond</keyword>
<feature type="domain" description="Sushi" evidence="6">
    <location>
        <begin position="354"/>
        <end position="412"/>
    </location>
</feature>
<keyword evidence="5" id="KW-0812">Transmembrane</keyword>
<feature type="domain" description="Sushi" evidence="6">
    <location>
        <begin position="217"/>
        <end position="276"/>
    </location>
</feature>
<feature type="domain" description="Sushi" evidence="6">
    <location>
        <begin position="1353"/>
        <end position="1415"/>
    </location>
</feature>
<comment type="caution">
    <text evidence="7">The sequence shown here is derived from an EMBL/GenBank/DDBJ whole genome shotgun (WGS) entry which is preliminary data.</text>
</comment>
<evidence type="ECO:0000256" key="5">
    <source>
        <dbReference type="SAM" id="Phobius"/>
    </source>
</evidence>
<feature type="domain" description="Sushi" evidence="6">
    <location>
        <begin position="726"/>
        <end position="784"/>
    </location>
</feature>
<dbReference type="SUPFAM" id="SSF57535">
    <property type="entry name" value="Complement control module/SCR domain"/>
    <property type="match status" value="19"/>
</dbReference>
<sequence length="1775" mass="193967">MDDAHKPSSTFIVCYIVSVAYFNVVFWPTAQCDSRLHTGGWKNLVINYDSRVIGSETLVDQTASNARQCLRMCWLFRACSAVTFQLEQRRCLLYQREEGHQGYTTVSEAGSLAVDMKEAKMEARKTGLYGCDKRPCSETEMCFPVKSYVTYVCVPLMSVFCREDPPRIPNSEAHSDGVSSIVYTCAYGYFQRGQSYISTCDRDNGIWSEVDVTCSFVDCGTPTHLHGAAPSGLSTTVNSQVTYSCLAGAVSSIVQIKVTCEGDTGQWSPLPGSCSVVMCGPPLEVDNMEVTVTPRSFHNAFPGLNADELERAYGAEAVYTCSRGYIQPEGSSYVSLCQADGTWSSSGNFRCDPVDCGEPPHVANSSHVMLSATTFGQSAIVSCLAGFLPEEGITLICEETGNWKGADETCQMIDCGDPPPVDGAVVHLNTTTPNSVAKYKCIEAAVMKGKGNSTTMCQEDGQWSPVSLSCDPIPCGAAPSVNNSEVTYNYTAGAFTAQYTCLTGYVFDQDHSSRTCSLLTSTWSDQPINCVDIECGAAPIVTHATVMETGRRVSSQASYTCERGYNLTSSAATRTCNQDGNWSQEEVTCEPIACDNPSHEFTILSANLTSADSYGHGDTVTVSCHRTHTLIPASSESLKNASIVMTCDVGNWTMVNRVDPRLFCIACDVPPNVDHSTWEIPAERPARVHYACESGYVQTSNGTYNLTCNEDTGVWRGDSDVRCAPVDCGEPPTAGNATFSKTGTGFNDNVTYSCDFNYRVVSGDLERTCGDDGVWKGSLVLCAEWNCETPPDLANSSINFTSIGVNSKAVYTCDHGFKMSAQLLSRTETDAHKETTVTCDESRSWVTLMGMRAHDLSCDQTLCPQPPDLKHSEIVVGVTGPYTVDSTVRYACLYGYKHIGLDPVLTCEESGKWSYPFFECLIIDCGYPPPVNHAKLNTDNGTNVGAVAVYLCEPGYLFASYEYMRKCGEDGLWSREFIECVLGGTGFCGDPPEAENATIEVDSSQIGDIAIYHCMDGYRHLWTNVYQCSSPFFSWVGSPGVRCVPVECGEPPFVENAQAFYENTTVGSTVSYRCNPDMVSPSGESYECTSDGSWRTEPLVECISYLTTTCGPPPHIENSVRTYSSMTQRSIANYTCTDGFIGEPFEAECGSDVLWKLKGSYGCTPVNCGDPPAVDNTVNTRTSGTAYGDVAVYECLSTHVHTGSSLKTCQANAEWSTNIVECVPENVNICSEPPVRDNTLFSYNSRAEGAVAVYTCNTGYSVHNAESVCNIDGRWTEPQIACDPIICDQPNSLGSSYILNDLRNTSLGVSVVHICLEGFSSSTRFPLISTCMAGGSWSDAKGFCQPVVTDINAFCEGEPPVIEYSETLPLKRYHVGEIVRYDCRAGYFPVPPADVFFHTCLPGGVWSDELLQCVPTLCATTSPPFFLTTEFVGLKKSPTHSEMIAGIYKCSEGYSRIGGTLAGNDNYEMHVNCSTLTGWETLPELTADCEIIDCGSIDLPTHWQGINTRYSTTYGSTAEVSCRPPLYQAIPDRELNNTAVCGSSGNWSISDINLSCAPCNQSAHALNIPNGYFEILTSLEGTYWDEAILHCERGFKRINKDFAYCESIDGQPSWTGVEDSRCAQTDWWNFGQPDDGAYIFPVDNEGISDSLTACATLTFGNASIFKMSFREKKAHQNSSLIARVLYEAKEDLVKFQYQDNNQEPPIATAKRLQLALLNEGEEASLCFHLEAANDKIKFSKNGRELMTMSVYNYHYIYRLRISDGLTLQEVHLTYL</sequence>
<feature type="domain" description="Sushi" evidence="6">
    <location>
        <begin position="473"/>
        <end position="532"/>
    </location>
</feature>
<organism evidence="7 8">
    <name type="scientific">Plakobranchus ocellatus</name>
    <dbReference type="NCBI Taxonomy" id="259542"/>
    <lineage>
        <taxon>Eukaryota</taxon>
        <taxon>Metazoa</taxon>
        <taxon>Spiralia</taxon>
        <taxon>Lophotrochozoa</taxon>
        <taxon>Mollusca</taxon>
        <taxon>Gastropoda</taxon>
        <taxon>Heterobranchia</taxon>
        <taxon>Euthyneura</taxon>
        <taxon>Panpulmonata</taxon>
        <taxon>Sacoglossa</taxon>
        <taxon>Placobranchoidea</taxon>
        <taxon>Plakobranchidae</taxon>
        <taxon>Plakobranchus</taxon>
    </lineage>
</organism>
<dbReference type="Pfam" id="PF00084">
    <property type="entry name" value="Sushi"/>
    <property type="match status" value="11"/>
</dbReference>
<name>A0AAV4AJG8_9GAST</name>
<feature type="domain" description="Sushi" evidence="6">
    <location>
        <begin position="413"/>
        <end position="472"/>
    </location>
</feature>
<evidence type="ECO:0000313" key="8">
    <source>
        <dbReference type="Proteomes" id="UP000735302"/>
    </source>
</evidence>
<evidence type="ECO:0000313" key="7">
    <source>
        <dbReference type="EMBL" id="GFO07402.1"/>
    </source>
</evidence>
<reference evidence="7 8" key="1">
    <citation type="journal article" date="2021" name="Elife">
        <title>Chloroplast acquisition without the gene transfer in kleptoplastic sea slugs, Plakobranchus ocellatus.</title>
        <authorList>
            <person name="Maeda T."/>
            <person name="Takahashi S."/>
            <person name="Yoshida T."/>
            <person name="Shimamura S."/>
            <person name="Takaki Y."/>
            <person name="Nagai Y."/>
            <person name="Toyoda A."/>
            <person name="Suzuki Y."/>
            <person name="Arimoto A."/>
            <person name="Ishii H."/>
            <person name="Satoh N."/>
            <person name="Nishiyama T."/>
            <person name="Hasebe M."/>
            <person name="Maruyama T."/>
            <person name="Minagawa J."/>
            <person name="Obokata J."/>
            <person name="Shigenobu S."/>
        </authorList>
    </citation>
    <scope>NUCLEOTIDE SEQUENCE [LARGE SCALE GENOMIC DNA]</scope>
</reference>
<accession>A0AAV4AJG8</accession>
<dbReference type="PROSITE" id="PS50923">
    <property type="entry name" value="SUSHI"/>
    <property type="match status" value="18"/>
</dbReference>
<evidence type="ECO:0000256" key="4">
    <source>
        <dbReference type="PROSITE-ProRule" id="PRU00302"/>
    </source>
</evidence>
<protein>
    <submittedName>
        <fullName evidence="7">Sushi, von Willebrand factor type a, egf and pentraxin domain-containing protein 1</fullName>
    </submittedName>
</protein>
<keyword evidence="8" id="KW-1185">Reference proteome</keyword>
<feature type="domain" description="Sushi" evidence="6">
    <location>
        <begin position="159"/>
        <end position="216"/>
    </location>
</feature>
<keyword evidence="4" id="KW-0768">Sushi</keyword>
<feature type="domain" description="Sushi" evidence="6">
    <location>
        <begin position="986"/>
        <end position="1045"/>
    </location>
</feature>
<feature type="domain" description="Sushi" evidence="6">
    <location>
        <begin position="1285"/>
        <end position="1346"/>
    </location>
</feature>
<feature type="disulfide bond" evidence="4">
    <location>
        <begin position="383"/>
        <end position="410"/>
    </location>
</feature>
<gene>
    <name evidence="7" type="ORF">PoB_003390700</name>
</gene>
<feature type="domain" description="Sushi" evidence="6">
    <location>
        <begin position="1228"/>
        <end position="1284"/>
    </location>
</feature>
<dbReference type="SMART" id="SM00032">
    <property type="entry name" value="CCP"/>
    <property type="match status" value="22"/>
</dbReference>
<dbReference type="InterPro" id="IPR000436">
    <property type="entry name" value="Sushi_SCR_CCP_dom"/>
</dbReference>